<evidence type="ECO:0000256" key="1">
    <source>
        <dbReference type="SAM" id="SignalP"/>
    </source>
</evidence>
<protein>
    <recommendedName>
        <fullName evidence="4">IGFBP N-terminal domain-containing protein</fullName>
    </recommendedName>
</protein>
<dbReference type="Proteomes" id="UP001307889">
    <property type="component" value="Chromosome 4"/>
</dbReference>
<sequence length="112" mass="11798">MSPLPKIFLIFLSIAAFAAAGPCCCKKNKCLPPPPTCYAPAPQCYCPPPPPPCYEPAQCFPQPLIYQQPPIYLPQPAPIGIPCSDSTLPISGGINIGFSALAPLLKQCGVLC</sequence>
<name>A0ABN7AMF3_9HEMI</name>
<keyword evidence="3" id="KW-1185">Reference proteome</keyword>
<evidence type="ECO:0000313" key="2">
    <source>
        <dbReference type="EMBL" id="BES93128.1"/>
    </source>
</evidence>
<evidence type="ECO:0008006" key="4">
    <source>
        <dbReference type="Google" id="ProtNLM"/>
    </source>
</evidence>
<dbReference type="EMBL" id="AP028912">
    <property type="protein sequence ID" value="BES93128.1"/>
    <property type="molecule type" value="Genomic_DNA"/>
</dbReference>
<keyword evidence="1" id="KW-0732">Signal</keyword>
<accession>A0ABN7AMF3</accession>
<feature type="signal peptide" evidence="1">
    <location>
        <begin position="1"/>
        <end position="20"/>
    </location>
</feature>
<feature type="chain" id="PRO_5045118917" description="IGFBP N-terminal domain-containing protein" evidence="1">
    <location>
        <begin position="21"/>
        <end position="112"/>
    </location>
</feature>
<reference evidence="2 3" key="1">
    <citation type="submission" date="2023-09" db="EMBL/GenBank/DDBJ databases">
        <title>Nesidiocoris tenuis whole genome shotgun sequence.</title>
        <authorList>
            <person name="Shibata T."/>
            <person name="Shimoda M."/>
            <person name="Kobayashi T."/>
            <person name="Uehara T."/>
        </authorList>
    </citation>
    <scope>NUCLEOTIDE SEQUENCE [LARGE SCALE GENOMIC DNA]</scope>
    <source>
        <strain evidence="2 3">Japan</strain>
    </source>
</reference>
<evidence type="ECO:0000313" key="3">
    <source>
        <dbReference type="Proteomes" id="UP001307889"/>
    </source>
</evidence>
<gene>
    <name evidence="2" type="ORF">NTJ_05937</name>
</gene>
<proteinExistence type="predicted"/>
<organism evidence="2 3">
    <name type="scientific">Nesidiocoris tenuis</name>
    <dbReference type="NCBI Taxonomy" id="355587"/>
    <lineage>
        <taxon>Eukaryota</taxon>
        <taxon>Metazoa</taxon>
        <taxon>Ecdysozoa</taxon>
        <taxon>Arthropoda</taxon>
        <taxon>Hexapoda</taxon>
        <taxon>Insecta</taxon>
        <taxon>Pterygota</taxon>
        <taxon>Neoptera</taxon>
        <taxon>Paraneoptera</taxon>
        <taxon>Hemiptera</taxon>
        <taxon>Heteroptera</taxon>
        <taxon>Panheteroptera</taxon>
        <taxon>Cimicomorpha</taxon>
        <taxon>Miridae</taxon>
        <taxon>Dicyphina</taxon>
        <taxon>Nesidiocoris</taxon>
    </lineage>
</organism>